<accession>A0ABS7RD35</accession>
<evidence type="ECO:0000313" key="2">
    <source>
        <dbReference type="EMBL" id="MBY8918827.1"/>
    </source>
</evidence>
<keyword evidence="3" id="KW-1185">Reference proteome</keyword>
<gene>
    <name evidence="2" type="ORF">KVG22_19660</name>
</gene>
<comment type="caution">
    <text evidence="2">The sequence shown here is derived from an EMBL/GenBank/DDBJ whole genome shotgun (WGS) entry which is preliminary data.</text>
</comment>
<evidence type="ECO:0000313" key="3">
    <source>
        <dbReference type="Proteomes" id="UP000777661"/>
    </source>
</evidence>
<sequence length="235" mass="25774">MYRLVDFPEPIRLTKVTWTSGPNARNSGTTTASDGSEQTRSGIGEVVSFRLDFTLKKGREARRERGFLTALMEGANAARVTFVDGDALTPKEAGVVGPFVQQPWSNGEPWSNGKGWKPSYPVVPVAAAAAYKSGIVTISDAFWGHQLGIGDYLGFMPFHFGLYMITQVIAPGQYRIWPRLRKALTTDDFATLHPTLVMKTVPGGTSMARGVVHTEGQGVQLSEIIDPYVRQYFTD</sequence>
<dbReference type="Proteomes" id="UP000777661">
    <property type="component" value="Unassembled WGS sequence"/>
</dbReference>
<evidence type="ECO:0000256" key="1">
    <source>
        <dbReference type="SAM" id="MobiDB-lite"/>
    </source>
</evidence>
<name>A0ABS7RD35_9HYPH</name>
<reference evidence="2 3" key="1">
    <citation type="submission" date="2021-06" db="EMBL/GenBank/DDBJ databases">
        <title>Nitratireductor porphyridii sp. nov., isolated from a small marine red alga, Porphyridium purpureum in South Korea.</title>
        <authorList>
            <person name="Kim K.H."/>
            <person name="Kristyanto S."/>
            <person name="Jeon C.O."/>
        </authorList>
    </citation>
    <scope>NUCLEOTIDE SEQUENCE [LARGE SCALE GENOMIC DNA]</scope>
    <source>
        <strain evidence="2 3">R6</strain>
    </source>
</reference>
<organism evidence="2 3">
    <name type="scientific">Nitratireductor rhodophyticola</name>
    <dbReference type="NCBI Taxonomy" id="2854036"/>
    <lineage>
        <taxon>Bacteria</taxon>
        <taxon>Pseudomonadati</taxon>
        <taxon>Pseudomonadota</taxon>
        <taxon>Alphaproteobacteria</taxon>
        <taxon>Hyphomicrobiales</taxon>
        <taxon>Phyllobacteriaceae</taxon>
        <taxon>Nitratireductor</taxon>
    </lineage>
</organism>
<proteinExistence type="predicted"/>
<protein>
    <submittedName>
        <fullName evidence="2">Uncharacterized protein</fullName>
    </submittedName>
</protein>
<dbReference type="RefSeq" id="WP_223004302.1">
    <property type="nucleotide sequence ID" value="NZ_JAHSQO010000007.1"/>
</dbReference>
<feature type="region of interest" description="Disordered" evidence="1">
    <location>
        <begin position="18"/>
        <end position="39"/>
    </location>
</feature>
<dbReference type="EMBL" id="JAHSQO010000007">
    <property type="protein sequence ID" value="MBY8918827.1"/>
    <property type="molecule type" value="Genomic_DNA"/>
</dbReference>